<feature type="domain" description="Integrase catalytic" evidence="5">
    <location>
        <begin position="1496"/>
        <end position="1655"/>
    </location>
</feature>
<dbReference type="Gene3D" id="3.10.10.10">
    <property type="entry name" value="HIV Type 1 Reverse Transcriptase, subunit A, domain 1"/>
    <property type="match status" value="1"/>
</dbReference>
<dbReference type="Pfam" id="PF00665">
    <property type="entry name" value="rve"/>
    <property type="match status" value="1"/>
</dbReference>
<dbReference type="SUPFAM" id="SSF56672">
    <property type="entry name" value="DNA/RNA polymerases"/>
    <property type="match status" value="1"/>
</dbReference>
<feature type="region of interest" description="Disordered" evidence="3">
    <location>
        <begin position="1"/>
        <end position="30"/>
    </location>
</feature>
<dbReference type="Gene3D" id="3.30.420.10">
    <property type="entry name" value="Ribonuclease H-like superfamily/Ribonuclease H"/>
    <property type="match status" value="2"/>
</dbReference>
<feature type="coiled-coil region" evidence="2">
    <location>
        <begin position="119"/>
        <end position="146"/>
    </location>
</feature>
<dbReference type="InterPro" id="IPR043502">
    <property type="entry name" value="DNA/RNA_pol_sf"/>
</dbReference>
<evidence type="ECO:0000313" key="6">
    <source>
        <dbReference type="EMBL" id="KAK9074696.1"/>
    </source>
</evidence>
<evidence type="ECO:0000256" key="3">
    <source>
        <dbReference type="SAM" id="MobiDB-lite"/>
    </source>
</evidence>
<dbReference type="GO" id="GO:0006310">
    <property type="term" value="P:DNA recombination"/>
    <property type="evidence" value="ECO:0007669"/>
    <property type="project" value="UniProtKB-KW"/>
</dbReference>
<feature type="domain" description="RNase H type-1" evidence="4">
    <location>
        <begin position="1211"/>
        <end position="1340"/>
    </location>
</feature>
<dbReference type="Pfam" id="PF17921">
    <property type="entry name" value="Integrase_H2C2"/>
    <property type="match status" value="1"/>
</dbReference>
<dbReference type="InterPro" id="IPR000477">
    <property type="entry name" value="RT_dom"/>
</dbReference>
<evidence type="ECO:0000259" key="5">
    <source>
        <dbReference type="PROSITE" id="PS50994"/>
    </source>
</evidence>
<dbReference type="SUPFAM" id="SSF53098">
    <property type="entry name" value="Ribonuclease H-like"/>
    <property type="match status" value="2"/>
</dbReference>
<dbReference type="PANTHER" id="PTHR48475">
    <property type="entry name" value="RIBONUCLEASE H"/>
    <property type="match status" value="1"/>
</dbReference>
<organism evidence="6 7">
    <name type="scientific">Deinandra increscens subsp. villosa</name>
    <dbReference type="NCBI Taxonomy" id="3103831"/>
    <lineage>
        <taxon>Eukaryota</taxon>
        <taxon>Viridiplantae</taxon>
        <taxon>Streptophyta</taxon>
        <taxon>Embryophyta</taxon>
        <taxon>Tracheophyta</taxon>
        <taxon>Spermatophyta</taxon>
        <taxon>Magnoliopsida</taxon>
        <taxon>eudicotyledons</taxon>
        <taxon>Gunneridae</taxon>
        <taxon>Pentapetalae</taxon>
        <taxon>asterids</taxon>
        <taxon>campanulids</taxon>
        <taxon>Asterales</taxon>
        <taxon>Asteraceae</taxon>
        <taxon>Asteroideae</taxon>
        <taxon>Heliantheae alliance</taxon>
        <taxon>Madieae</taxon>
        <taxon>Madiinae</taxon>
        <taxon>Deinandra</taxon>
    </lineage>
</organism>
<sequence length="1781" mass="201697">MSDLEKTFSVTASNEKLKSSSSFRQNSGFSIDESPLKTTSVFTTSFMDPKTLIAENADGSKKPMIKDVSDKQDMVVFDSDAGIKNRKSPEKESDDDELSELDVDFLRRNKELLMFLKEQRSMEEEADDMQIQLAKFRSKIQNQRQSTVKDDRNTVKMVKPSVKGMTFMFGIIDEMVIPYMPESMTSQSKFTSWIAEATFPRKLKMPSTVNKYAGLADPDDHVFEFYSAARLENWAEETWCHMFVQTFTGIARVWFDALPVGGIVSFEDLKGKFLRQFSQQKKCTRDPTEIHNIRRRDQESIEDFIGRFNRESMKISGAGDQLHISGFCHGVRCAQLVEKLHEDLPKSMEVLMDKAKAYVRGKNACGSFVQTEGRNLVPRGGYAGIGQVNRRYAGPIRNNMGNFQNKWVRPVVARAGYAGNQSRNGYVSTRHDKFVELIKTPSEILSTERVQFQAPPKIKAAPMKNLDKYCDFHQDRGHTTDACWALKKEIDKAVRSGKLGHLVKVLKGGTEPAKVINMIGIKRHQVEKFQKKKISKQDDWQYQEITFPPLLKQMAREEPVVVVATIATYEVRRVYVDCGSAVDIMYEQCFRKMGIEVRQKLVPSKVPLMGFSGEMVRPLGKITLPMVLGVGEQIRALEVTFLVVSAASSHNVILGRPVLSQLGAVISVTHGMIRFPTPRGVASLTSDGCLQVCAVQLREIQKEDRGAIIKMDKWAINSRYPDQQLQIGDQLSGNAREKLYDLLAKSVDVFAWEPSDMTGVPRHLSEHKLALYPGSVPYQQRKRGMDNERAQVVKVEVDKLLEANILREIQFSDWVSNPVLVKKPDGSWRMCIDFKNVNNVCPKDCYPLPEIDWKVDSVTGFKWKFFLDAYKGYHQIQMAVEDEDKTTFITREGLFCYTKMPFGLKNAGATYQRLMDKTFQDQVGRNLEAYVDDIVIKSREEDNMFMDIEETFAKLRSINMKLNPKKCSFGMQSGKFLGMMISNEGIRACPKKVEAILQMGTPTSVKDVQVLNGRLVALHRFVAKAAERSLPFMKVLKECLGKENFQWTQEAEDAFAELKKVLTELPTLTAPTVGETLQMYVAATEGSVSAVLVAEREQGQMPVYYVSKVLKDYEKRYVSMERLILALVVAVRRLRRYFQAHCVEVLTSCPINQVLRKAEMSGRMVKWAVELGQFDIQFKPRAAVKGQVIADFLAEMPISQEVSTVVLDVEKVLPWKLFTDGSTGSEGAGAGILIISLDGDEMTYAIRFDFGVSNNEAEYEAVLAGLRMMKMLGAHEVQVRTDSLLVVKHISGDYETKSAAMALYLDQVKVLMKEFNKCEVSHVTRSQNKKADVLSKLASTSFKHLGKEIRVEVLDGPSILKKQVSDVAVSGSVWYAPIYEYLVTGRLPEGKEEARKVKVKSLQYQVQEGLLYRRTYVGPLLKCLTEEEAVYVINEVHKGICGNHMGPRMVVNKLILLGYYWPNMHKFASDILKRCDECQRFAPVSLKAKHEMVPIVSAWPFQKWGIDIVGPFPEAAGRVKFLIVAVDYFTKWVEAKAVANITGAQVKKFVWEYIISRFGLPLYIISDNGKQFADNPFREWCEELAITQVFASVAYPQANGQVERVNRSLVEGIKTRLGKAGGGWVDELTHVLWAYRTMPKTANGETPFSLTYGSEAVIPAEVGIPTRRMLEHGNNDDLIRENLDMLEERREVAAIREGKYKTKMEKYYNAHAKVYYFKEGDLVLRNNDVSKVLKLGKLTPQWEGPYKITEVLGKGSYVLEDGDGKVLPRSWNGIHLRKYHV</sequence>
<dbReference type="PROSITE" id="PS50994">
    <property type="entry name" value="INTEGRASE"/>
    <property type="match status" value="1"/>
</dbReference>
<dbReference type="GO" id="GO:0003676">
    <property type="term" value="F:nucleic acid binding"/>
    <property type="evidence" value="ECO:0007669"/>
    <property type="project" value="InterPro"/>
</dbReference>
<dbReference type="Proteomes" id="UP001408789">
    <property type="component" value="Unassembled WGS sequence"/>
</dbReference>
<dbReference type="Gene3D" id="3.30.70.270">
    <property type="match status" value="2"/>
</dbReference>
<dbReference type="InterPro" id="IPR012337">
    <property type="entry name" value="RNaseH-like_sf"/>
</dbReference>
<dbReference type="Pfam" id="PF17919">
    <property type="entry name" value="RT_RNaseH_2"/>
    <property type="match status" value="1"/>
</dbReference>
<comment type="caution">
    <text evidence="6">The sequence shown here is derived from an EMBL/GenBank/DDBJ whole genome shotgun (WGS) entry which is preliminary data.</text>
</comment>
<feature type="region of interest" description="Disordered" evidence="3">
    <location>
        <begin position="79"/>
        <end position="98"/>
    </location>
</feature>
<name>A0AAP0DGH2_9ASTR</name>
<dbReference type="PROSITE" id="PS50879">
    <property type="entry name" value="RNASE_H_1"/>
    <property type="match status" value="1"/>
</dbReference>
<dbReference type="InterPro" id="IPR021109">
    <property type="entry name" value="Peptidase_aspartic_dom_sf"/>
</dbReference>
<dbReference type="InterPro" id="IPR041577">
    <property type="entry name" value="RT_RNaseH_2"/>
</dbReference>
<evidence type="ECO:0000256" key="2">
    <source>
        <dbReference type="SAM" id="Coils"/>
    </source>
</evidence>
<dbReference type="PANTHER" id="PTHR48475:SF2">
    <property type="entry name" value="RIBONUCLEASE H"/>
    <property type="match status" value="1"/>
</dbReference>
<reference evidence="6 7" key="1">
    <citation type="submission" date="2024-04" db="EMBL/GenBank/DDBJ databases">
        <title>The reference genome of an endangered Asteraceae, Deinandra increscens subsp. villosa, native to the Central Coast of California.</title>
        <authorList>
            <person name="Guilliams M."/>
            <person name="Hasenstab-Lehman K."/>
            <person name="Meyer R."/>
            <person name="Mcevoy S."/>
        </authorList>
    </citation>
    <scope>NUCLEOTIDE SEQUENCE [LARGE SCALE GENOMIC DNA]</scope>
    <source>
        <tissue evidence="6">Leaf</tissue>
    </source>
</reference>
<dbReference type="InterPro" id="IPR002156">
    <property type="entry name" value="RNaseH_domain"/>
</dbReference>
<dbReference type="Pfam" id="PF03732">
    <property type="entry name" value="Retrotrans_gag"/>
    <property type="match status" value="1"/>
</dbReference>
<dbReference type="InterPro" id="IPR036397">
    <property type="entry name" value="RNaseH_sf"/>
</dbReference>
<gene>
    <name evidence="6" type="ORF">SSX86_003014</name>
</gene>
<dbReference type="CDD" id="cd09279">
    <property type="entry name" value="RNase_HI_like"/>
    <property type="match status" value="1"/>
</dbReference>
<dbReference type="Pfam" id="PF00078">
    <property type="entry name" value="RVT_1"/>
    <property type="match status" value="1"/>
</dbReference>
<evidence type="ECO:0000259" key="4">
    <source>
        <dbReference type="PROSITE" id="PS50879"/>
    </source>
</evidence>
<dbReference type="Gene3D" id="2.40.70.10">
    <property type="entry name" value="Acid Proteases"/>
    <property type="match status" value="1"/>
</dbReference>
<accession>A0AAP0DGH2</accession>
<dbReference type="CDD" id="cd01647">
    <property type="entry name" value="RT_LTR"/>
    <property type="match status" value="1"/>
</dbReference>
<protein>
    <submittedName>
        <fullName evidence="6">Uncharacterized protein</fullName>
    </submittedName>
</protein>
<proteinExistence type="predicted"/>
<dbReference type="InterPro" id="IPR041588">
    <property type="entry name" value="Integrase_H2C2"/>
</dbReference>
<dbReference type="InterPro" id="IPR043128">
    <property type="entry name" value="Rev_trsase/Diguanyl_cyclase"/>
</dbReference>
<dbReference type="Gene3D" id="1.10.340.70">
    <property type="match status" value="1"/>
</dbReference>
<dbReference type="CDD" id="cd00303">
    <property type="entry name" value="retropepsin_like"/>
    <property type="match status" value="1"/>
</dbReference>
<evidence type="ECO:0000256" key="1">
    <source>
        <dbReference type="ARBA" id="ARBA00023172"/>
    </source>
</evidence>
<keyword evidence="1" id="KW-0233">DNA recombination</keyword>
<keyword evidence="7" id="KW-1185">Reference proteome</keyword>
<dbReference type="InterPro" id="IPR005162">
    <property type="entry name" value="Retrotrans_gag_dom"/>
</dbReference>
<dbReference type="EMBL" id="JBCNJP010000007">
    <property type="protein sequence ID" value="KAK9074696.1"/>
    <property type="molecule type" value="Genomic_DNA"/>
</dbReference>
<feature type="compositionally biased region" description="Basic and acidic residues" evidence="3">
    <location>
        <begin position="81"/>
        <end position="91"/>
    </location>
</feature>
<dbReference type="Pfam" id="PF13456">
    <property type="entry name" value="RVT_3"/>
    <property type="match status" value="1"/>
</dbReference>
<dbReference type="GO" id="GO:0004523">
    <property type="term" value="F:RNA-DNA hybrid ribonuclease activity"/>
    <property type="evidence" value="ECO:0007669"/>
    <property type="project" value="InterPro"/>
</dbReference>
<evidence type="ECO:0000313" key="7">
    <source>
        <dbReference type="Proteomes" id="UP001408789"/>
    </source>
</evidence>
<dbReference type="Gene3D" id="3.10.20.370">
    <property type="match status" value="1"/>
</dbReference>
<keyword evidence="2" id="KW-0175">Coiled coil</keyword>
<dbReference type="GO" id="GO:0015074">
    <property type="term" value="P:DNA integration"/>
    <property type="evidence" value="ECO:0007669"/>
    <property type="project" value="InterPro"/>
</dbReference>
<feature type="compositionally biased region" description="Low complexity" evidence="3">
    <location>
        <begin position="19"/>
        <end position="30"/>
    </location>
</feature>
<dbReference type="InterPro" id="IPR001584">
    <property type="entry name" value="Integrase_cat-core"/>
</dbReference>